<dbReference type="Proteomes" id="UP000286415">
    <property type="component" value="Unassembled WGS sequence"/>
</dbReference>
<accession>A0A8T1MZN8</accession>
<protein>
    <submittedName>
        <fullName evidence="2">Uncharacterized protein</fullName>
    </submittedName>
</protein>
<reference evidence="2 3" key="1">
    <citation type="journal article" date="2018" name="Biotechnol. Adv.">
        <title>Improved genomic resources and new bioinformatic workflow for the carcinogenic parasite Clonorchis sinensis: Biotechnological implications.</title>
        <authorList>
            <person name="Wang D."/>
            <person name="Korhonen P.K."/>
            <person name="Gasser R.B."/>
            <person name="Young N.D."/>
        </authorList>
    </citation>
    <scope>NUCLEOTIDE SEQUENCE</scope>
    <source>
        <strain evidence="2">Cs-k2</strain>
    </source>
</reference>
<proteinExistence type="predicted"/>
<keyword evidence="3" id="KW-1185">Reference proteome</keyword>
<evidence type="ECO:0000313" key="2">
    <source>
        <dbReference type="EMBL" id="KAG5454221.1"/>
    </source>
</evidence>
<dbReference type="EMBL" id="NIRI02000042">
    <property type="protein sequence ID" value="KAG5452268.1"/>
    <property type="molecule type" value="Genomic_DNA"/>
</dbReference>
<reference evidence="2 3" key="2">
    <citation type="journal article" date="2021" name="Genomics">
        <title>High-quality reference genome for Clonorchis sinensis.</title>
        <authorList>
            <person name="Young N.D."/>
            <person name="Stroehlein A.J."/>
            <person name="Kinkar L."/>
            <person name="Wang T."/>
            <person name="Sohn W.M."/>
            <person name="Chang B.C.H."/>
            <person name="Kaur P."/>
            <person name="Weisz D."/>
            <person name="Dudchenko O."/>
            <person name="Aiden E.L."/>
            <person name="Korhonen P.K."/>
            <person name="Gasser R.B."/>
        </authorList>
    </citation>
    <scope>NUCLEOTIDE SEQUENCE</scope>
    <source>
        <strain evidence="2">Cs-k2</strain>
    </source>
</reference>
<name>A0A8T1MZN8_CLOSI</name>
<evidence type="ECO:0000313" key="1">
    <source>
        <dbReference type="EMBL" id="KAG5452268.1"/>
    </source>
</evidence>
<dbReference type="AlphaFoldDB" id="A0A8T1MZN8"/>
<gene>
    <name evidence="1" type="ORF">CSKR_201633</name>
    <name evidence="2" type="ORF">CSKR_201944</name>
</gene>
<comment type="caution">
    <text evidence="2">The sequence shown here is derived from an EMBL/GenBank/DDBJ whole genome shotgun (WGS) entry which is preliminary data.</text>
</comment>
<sequence length="111" mass="11820">MGLPVATPVRGSAYKLSRRPKSRGLGLASWHDFPTQLCVCVWGAGSMAFPQCAGRNHVWADCLDEGVAAESWLNCCYCCECARSVVGPLSLVEASVLAMHSMQICFAPVGA</sequence>
<evidence type="ECO:0000313" key="3">
    <source>
        <dbReference type="Proteomes" id="UP000286415"/>
    </source>
</evidence>
<organism evidence="2 3">
    <name type="scientific">Clonorchis sinensis</name>
    <name type="common">Chinese liver fluke</name>
    <dbReference type="NCBI Taxonomy" id="79923"/>
    <lineage>
        <taxon>Eukaryota</taxon>
        <taxon>Metazoa</taxon>
        <taxon>Spiralia</taxon>
        <taxon>Lophotrochozoa</taxon>
        <taxon>Platyhelminthes</taxon>
        <taxon>Trematoda</taxon>
        <taxon>Digenea</taxon>
        <taxon>Opisthorchiida</taxon>
        <taxon>Opisthorchiata</taxon>
        <taxon>Opisthorchiidae</taxon>
        <taxon>Clonorchis</taxon>
    </lineage>
</organism>
<dbReference type="EMBL" id="NIRI02000010">
    <property type="protein sequence ID" value="KAG5454221.1"/>
    <property type="molecule type" value="Genomic_DNA"/>
</dbReference>